<reference evidence="3" key="1">
    <citation type="journal article" date="2023" name="Proc. Natl. Acad. Sci. U.S.A.">
        <title>Genomic and structural basis for evolution of tropane alkaloid biosynthesis.</title>
        <authorList>
            <person name="Wanga Y.-J."/>
            <person name="Taina T."/>
            <person name="Yua J.-Y."/>
            <person name="Lia J."/>
            <person name="Xua B."/>
            <person name="Chenc J."/>
            <person name="D'Auriad J.C."/>
            <person name="Huanga J.-P."/>
            <person name="Huanga S.-X."/>
        </authorList>
    </citation>
    <scope>NUCLEOTIDE SEQUENCE [LARGE SCALE GENOMIC DNA]</scope>
    <source>
        <strain evidence="3">cv. KIB-2019</strain>
    </source>
</reference>
<dbReference type="Proteomes" id="UP001152561">
    <property type="component" value="Unassembled WGS sequence"/>
</dbReference>
<protein>
    <submittedName>
        <fullName evidence="2">Uncharacterized protein</fullName>
    </submittedName>
</protein>
<feature type="compositionally biased region" description="Basic and acidic residues" evidence="1">
    <location>
        <begin position="34"/>
        <end position="45"/>
    </location>
</feature>
<dbReference type="AlphaFoldDB" id="A0A9Q1RB43"/>
<organism evidence="2 3">
    <name type="scientific">Anisodus acutangulus</name>
    <dbReference type="NCBI Taxonomy" id="402998"/>
    <lineage>
        <taxon>Eukaryota</taxon>
        <taxon>Viridiplantae</taxon>
        <taxon>Streptophyta</taxon>
        <taxon>Embryophyta</taxon>
        <taxon>Tracheophyta</taxon>
        <taxon>Spermatophyta</taxon>
        <taxon>Magnoliopsida</taxon>
        <taxon>eudicotyledons</taxon>
        <taxon>Gunneridae</taxon>
        <taxon>Pentapetalae</taxon>
        <taxon>asterids</taxon>
        <taxon>lamiids</taxon>
        <taxon>Solanales</taxon>
        <taxon>Solanaceae</taxon>
        <taxon>Solanoideae</taxon>
        <taxon>Hyoscyameae</taxon>
        <taxon>Anisodus</taxon>
    </lineage>
</organism>
<gene>
    <name evidence="2" type="ORF">K7X08_034111</name>
</gene>
<proteinExistence type="predicted"/>
<comment type="caution">
    <text evidence="2">The sequence shown here is derived from an EMBL/GenBank/DDBJ whole genome shotgun (WGS) entry which is preliminary data.</text>
</comment>
<evidence type="ECO:0000256" key="1">
    <source>
        <dbReference type="SAM" id="MobiDB-lite"/>
    </source>
</evidence>
<dbReference type="EMBL" id="JAJAGQ010000013">
    <property type="protein sequence ID" value="KAJ8546601.1"/>
    <property type="molecule type" value="Genomic_DNA"/>
</dbReference>
<evidence type="ECO:0000313" key="3">
    <source>
        <dbReference type="Proteomes" id="UP001152561"/>
    </source>
</evidence>
<feature type="region of interest" description="Disordered" evidence="1">
    <location>
        <begin position="34"/>
        <end position="67"/>
    </location>
</feature>
<accession>A0A9Q1RB43</accession>
<keyword evidence="3" id="KW-1185">Reference proteome</keyword>
<evidence type="ECO:0000313" key="2">
    <source>
        <dbReference type="EMBL" id="KAJ8546601.1"/>
    </source>
</evidence>
<sequence>MLLQRNGLKTHSMDTRLEWRLLKSGDKVKDVIPSMEDNKDEKKNVSDQYVNGNNDTEEVETTEEEVHNKELEVAVERMTADMMNHNDAQAIVQVPQAKQILNIHPTSSMKELHDLVSHKINDTVVQVCSDEVEEYLKNTDTIEALLKALEHIVVVAGLM</sequence>
<name>A0A9Q1RB43_9SOLA</name>